<dbReference type="Proteomes" id="UP001187192">
    <property type="component" value="Unassembled WGS sequence"/>
</dbReference>
<keyword evidence="2" id="KW-1185">Reference proteome</keyword>
<protein>
    <submittedName>
        <fullName evidence="1">Uncharacterized protein</fullName>
    </submittedName>
</protein>
<organism evidence="1 2">
    <name type="scientific">Ficus carica</name>
    <name type="common">Common fig</name>
    <dbReference type="NCBI Taxonomy" id="3494"/>
    <lineage>
        <taxon>Eukaryota</taxon>
        <taxon>Viridiplantae</taxon>
        <taxon>Streptophyta</taxon>
        <taxon>Embryophyta</taxon>
        <taxon>Tracheophyta</taxon>
        <taxon>Spermatophyta</taxon>
        <taxon>Magnoliopsida</taxon>
        <taxon>eudicotyledons</taxon>
        <taxon>Gunneridae</taxon>
        <taxon>Pentapetalae</taxon>
        <taxon>rosids</taxon>
        <taxon>fabids</taxon>
        <taxon>Rosales</taxon>
        <taxon>Moraceae</taxon>
        <taxon>Ficeae</taxon>
        <taxon>Ficus</taxon>
    </lineage>
</organism>
<gene>
    <name evidence="1" type="ORF">TIFTF001_012819</name>
</gene>
<name>A0AA88ACZ6_FICCA</name>
<sequence>MTRVKVEFRDEGWGLVSGLGSGYIKGVGSSFGMRVGVRFQDGVHVGFRGRGLVLGWGLGWVPG</sequence>
<dbReference type="AlphaFoldDB" id="A0AA88ACZ6"/>
<comment type="caution">
    <text evidence="1">The sequence shown here is derived from an EMBL/GenBank/DDBJ whole genome shotgun (WGS) entry which is preliminary data.</text>
</comment>
<evidence type="ECO:0000313" key="2">
    <source>
        <dbReference type="Proteomes" id="UP001187192"/>
    </source>
</evidence>
<evidence type="ECO:0000313" key="1">
    <source>
        <dbReference type="EMBL" id="GMN43603.1"/>
    </source>
</evidence>
<accession>A0AA88ACZ6</accession>
<reference evidence="1" key="1">
    <citation type="submission" date="2023-07" db="EMBL/GenBank/DDBJ databases">
        <title>draft genome sequence of fig (Ficus carica).</title>
        <authorList>
            <person name="Takahashi T."/>
            <person name="Nishimura K."/>
        </authorList>
    </citation>
    <scope>NUCLEOTIDE SEQUENCE</scope>
</reference>
<proteinExistence type="predicted"/>
<dbReference type="EMBL" id="BTGU01000016">
    <property type="protein sequence ID" value="GMN43603.1"/>
    <property type="molecule type" value="Genomic_DNA"/>
</dbReference>